<sequence length="555" mass="61392">MARNPKKKRVKKSSKGHQNVPILDGESSEQQPVAAEQQQQPTRNSGAPPELNREMRHCNHPTFCYDDSSLAPISRSSSRLSVAHSTNNQSDFTSISAIYFDVIFWLLRGGKQVWVPGVDNLEDGEELQFDPTAYDCLHAFRLQWPCLSFDIARDALGVLRNDFPHTMFCVAGTQADLGPNNSIVVAKLSNVTGVRRGLKLANPMDADEHDGSDDDSSSDEEDDGKEGRTTSSKVPVLQARMIAHQGGVNRIRAMPQQPHIVATWADTGYVQVWDMLSHVRALSTENPSEATAAATPSLLRQAPLHIFTGHKDEGFALDWSPVNPGRLVTGDCKSGIHLWEPTTSGKWNVDRAPFKGHTASVEDLQWSPTEGEVFASCSVDGTLRIWDARTRSQPAISVKAHDADVNVISWNRVASCMVASGCDDGTFRIWDLRSFKEDSFVAHFNYHKAPITSIEWSPHEASTVAVTCADNQLTIWDLSLERDEEEEAEYQARLKQQQAEAPTDLPPQLLFVHLGQKDIKEAHWHPQIQGLLVSTAADGFNIIRPSNLENLPAAV</sequence>
<dbReference type="PANTHER" id="PTHR45903:SF1">
    <property type="entry name" value="GLUTAMATE-RICH WD REPEAT-CONTAINING PROTEIN 1"/>
    <property type="match status" value="1"/>
</dbReference>
<dbReference type="GO" id="GO:0042254">
    <property type="term" value="P:ribosome biogenesis"/>
    <property type="evidence" value="ECO:0007669"/>
    <property type="project" value="TreeGrafter"/>
</dbReference>
<dbReference type="Pfam" id="PF00400">
    <property type="entry name" value="WD40"/>
    <property type="match status" value="3"/>
</dbReference>
<dbReference type="Pfam" id="PF12265">
    <property type="entry name" value="CAF1C_H4-bd"/>
    <property type="match status" value="1"/>
</dbReference>
<evidence type="ECO:0000256" key="5">
    <source>
        <dbReference type="SAM" id="MobiDB-lite"/>
    </source>
</evidence>
<comment type="caution">
    <text evidence="7">The sequence shown here is derived from an EMBL/GenBank/DDBJ whole genome shotgun (WGS) entry which is preliminary data.</text>
</comment>
<name>A0A176W3B6_MARPO</name>
<evidence type="ECO:0000313" key="8">
    <source>
        <dbReference type="Proteomes" id="UP000077202"/>
    </source>
</evidence>
<dbReference type="PROSITE" id="PS50294">
    <property type="entry name" value="WD_REPEATS_REGION"/>
    <property type="match status" value="3"/>
</dbReference>
<feature type="compositionally biased region" description="Acidic residues" evidence="5">
    <location>
        <begin position="205"/>
        <end position="224"/>
    </location>
</feature>
<organism evidence="7 8">
    <name type="scientific">Marchantia polymorpha subsp. ruderalis</name>
    <dbReference type="NCBI Taxonomy" id="1480154"/>
    <lineage>
        <taxon>Eukaryota</taxon>
        <taxon>Viridiplantae</taxon>
        <taxon>Streptophyta</taxon>
        <taxon>Embryophyta</taxon>
        <taxon>Marchantiophyta</taxon>
        <taxon>Marchantiopsida</taxon>
        <taxon>Marchantiidae</taxon>
        <taxon>Marchantiales</taxon>
        <taxon>Marchantiaceae</taxon>
        <taxon>Marchantia</taxon>
    </lineage>
</organism>
<evidence type="ECO:0000259" key="6">
    <source>
        <dbReference type="Pfam" id="PF12265"/>
    </source>
</evidence>
<dbReference type="InterPro" id="IPR036322">
    <property type="entry name" value="WD40_repeat_dom_sf"/>
</dbReference>
<feature type="repeat" description="WD" evidence="4">
    <location>
        <begin position="354"/>
        <end position="396"/>
    </location>
</feature>
<dbReference type="AlphaFoldDB" id="A0A176W3B6"/>
<feature type="domain" description="Histone-binding protein RBBP4-like N-terminal" evidence="6">
    <location>
        <begin position="125"/>
        <end position="191"/>
    </location>
</feature>
<dbReference type="GO" id="GO:0005730">
    <property type="term" value="C:nucleolus"/>
    <property type="evidence" value="ECO:0007669"/>
    <property type="project" value="TreeGrafter"/>
</dbReference>
<evidence type="ECO:0000313" key="7">
    <source>
        <dbReference type="EMBL" id="OAE27530.1"/>
    </source>
</evidence>
<evidence type="ECO:0000256" key="3">
    <source>
        <dbReference type="ARBA" id="ARBA00022737"/>
    </source>
</evidence>
<reference evidence="7" key="1">
    <citation type="submission" date="2016-03" db="EMBL/GenBank/DDBJ databases">
        <title>Mechanisms controlling the formation of the plant cell surface in tip-growing cells are functionally conserved among land plants.</title>
        <authorList>
            <person name="Honkanen S."/>
            <person name="Jones V.A."/>
            <person name="Morieri G."/>
            <person name="Champion C."/>
            <person name="Hetherington A.J."/>
            <person name="Kelly S."/>
            <person name="Saint-Marcoux D."/>
            <person name="Proust H."/>
            <person name="Prescott H."/>
            <person name="Dolan L."/>
        </authorList>
    </citation>
    <scope>NUCLEOTIDE SEQUENCE [LARGE SCALE GENOMIC DNA]</scope>
    <source>
        <tissue evidence="7">Whole gametophyte</tissue>
    </source>
</reference>
<feature type="repeat" description="WD" evidence="4">
    <location>
        <begin position="444"/>
        <end position="486"/>
    </location>
</feature>
<feature type="region of interest" description="Disordered" evidence="5">
    <location>
        <begin position="1"/>
        <end position="53"/>
    </location>
</feature>
<proteinExistence type="inferred from homology"/>
<dbReference type="InterPro" id="IPR051972">
    <property type="entry name" value="Glutamate-rich_WD_repeat"/>
</dbReference>
<feature type="region of interest" description="Disordered" evidence="5">
    <location>
        <begin position="199"/>
        <end position="235"/>
    </location>
</feature>
<feature type="repeat" description="WD" evidence="4">
    <location>
        <begin position="398"/>
        <end position="434"/>
    </location>
</feature>
<feature type="compositionally biased region" description="Low complexity" evidence="5">
    <location>
        <begin position="28"/>
        <end position="41"/>
    </location>
</feature>
<keyword evidence="8" id="KW-1185">Reference proteome</keyword>
<dbReference type="InterPro" id="IPR001680">
    <property type="entry name" value="WD40_rpt"/>
</dbReference>
<dbReference type="PROSITE" id="PS50082">
    <property type="entry name" value="WD_REPEATS_2"/>
    <property type="match status" value="3"/>
</dbReference>
<dbReference type="InterPro" id="IPR022052">
    <property type="entry name" value="Histone-bd_RBBP4-like_N"/>
</dbReference>
<dbReference type="InterPro" id="IPR015943">
    <property type="entry name" value="WD40/YVTN_repeat-like_dom_sf"/>
</dbReference>
<keyword evidence="2 4" id="KW-0853">WD repeat</keyword>
<dbReference type="Gene3D" id="2.130.10.10">
    <property type="entry name" value="YVTN repeat-like/Quinoprotein amine dehydrogenase"/>
    <property type="match status" value="1"/>
</dbReference>
<dbReference type="PANTHER" id="PTHR45903">
    <property type="entry name" value="GLUTAMATE-RICH WD REPEAT-CONTAINING PROTEIN 1"/>
    <property type="match status" value="1"/>
</dbReference>
<comment type="similarity">
    <text evidence="1">Belongs to the WD repeat RBAP46/RBAP48/MSI1 family.</text>
</comment>
<dbReference type="EMBL" id="LVLJ01001867">
    <property type="protein sequence ID" value="OAE27530.1"/>
    <property type="molecule type" value="Genomic_DNA"/>
</dbReference>
<protein>
    <recommendedName>
        <fullName evidence="6">Histone-binding protein RBBP4-like N-terminal domain-containing protein</fullName>
    </recommendedName>
</protein>
<accession>A0A176W3B6</accession>
<dbReference type="SUPFAM" id="SSF50978">
    <property type="entry name" value="WD40 repeat-like"/>
    <property type="match status" value="1"/>
</dbReference>
<keyword evidence="3" id="KW-0677">Repeat</keyword>
<evidence type="ECO:0000256" key="1">
    <source>
        <dbReference type="ARBA" id="ARBA00009341"/>
    </source>
</evidence>
<dbReference type="SMART" id="SM00320">
    <property type="entry name" value="WD40"/>
    <property type="match status" value="5"/>
</dbReference>
<evidence type="ECO:0000256" key="4">
    <source>
        <dbReference type="PROSITE-ProRule" id="PRU00221"/>
    </source>
</evidence>
<feature type="compositionally biased region" description="Basic residues" evidence="5">
    <location>
        <begin position="1"/>
        <end position="15"/>
    </location>
</feature>
<gene>
    <name evidence="7" type="ORF">AXG93_3857s1280</name>
</gene>
<dbReference type="Proteomes" id="UP000077202">
    <property type="component" value="Unassembled WGS sequence"/>
</dbReference>
<evidence type="ECO:0000256" key="2">
    <source>
        <dbReference type="ARBA" id="ARBA00022574"/>
    </source>
</evidence>